<feature type="non-terminal residue" evidence="1">
    <location>
        <position position="118"/>
    </location>
</feature>
<accession>T0ZLQ9</accession>
<sequence length="118" mass="13121">MHIDAVPNRRSRPTYLLRESYRVGKKVRKRTLANLSALSDEQIEAMRAVLAGVAVRPVEELFAVVRSRPHGHVQAVRVAMQRLGFEGLIASRASPERERVCAMVAARVLAPHTKLATT</sequence>
<dbReference type="AlphaFoldDB" id="T0ZLQ9"/>
<proteinExistence type="predicted"/>
<evidence type="ECO:0000313" key="1">
    <source>
        <dbReference type="EMBL" id="EQD30720.1"/>
    </source>
</evidence>
<reference evidence="1" key="2">
    <citation type="journal article" date="2014" name="ISME J.">
        <title>Microbial stratification in low pH oxic and suboxic macroscopic growths along an acid mine drainage.</title>
        <authorList>
            <person name="Mendez-Garcia C."/>
            <person name="Mesa V."/>
            <person name="Sprenger R.R."/>
            <person name="Richter M."/>
            <person name="Diez M.S."/>
            <person name="Solano J."/>
            <person name="Bargiela R."/>
            <person name="Golyshina O.V."/>
            <person name="Manteca A."/>
            <person name="Ramos J.L."/>
            <person name="Gallego J.R."/>
            <person name="Llorente I."/>
            <person name="Martins Dos Santos V.A."/>
            <person name="Jensen O.N."/>
            <person name="Pelaez A.I."/>
            <person name="Sanchez J."/>
            <person name="Ferrer M."/>
        </authorList>
    </citation>
    <scope>NUCLEOTIDE SEQUENCE</scope>
</reference>
<organism evidence="1">
    <name type="scientific">mine drainage metagenome</name>
    <dbReference type="NCBI Taxonomy" id="410659"/>
    <lineage>
        <taxon>unclassified sequences</taxon>
        <taxon>metagenomes</taxon>
        <taxon>ecological metagenomes</taxon>
    </lineage>
</organism>
<dbReference type="EMBL" id="AUZX01014955">
    <property type="protein sequence ID" value="EQD30720.1"/>
    <property type="molecule type" value="Genomic_DNA"/>
</dbReference>
<reference evidence="1" key="1">
    <citation type="submission" date="2013-08" db="EMBL/GenBank/DDBJ databases">
        <authorList>
            <person name="Mendez C."/>
            <person name="Richter M."/>
            <person name="Ferrer M."/>
            <person name="Sanchez J."/>
        </authorList>
    </citation>
    <scope>NUCLEOTIDE SEQUENCE</scope>
</reference>
<gene>
    <name evidence="1" type="ORF">B1A_20265</name>
</gene>
<protein>
    <submittedName>
        <fullName evidence="1">Transposase, IS4 family protein</fullName>
    </submittedName>
</protein>
<comment type="caution">
    <text evidence="1">The sequence shown here is derived from an EMBL/GenBank/DDBJ whole genome shotgun (WGS) entry which is preliminary data.</text>
</comment>
<name>T0ZLQ9_9ZZZZ</name>